<comment type="caution">
    <text evidence="1">The sequence shown here is derived from an EMBL/GenBank/DDBJ whole genome shotgun (WGS) entry which is preliminary data.</text>
</comment>
<keyword evidence="2" id="KW-1185">Reference proteome</keyword>
<evidence type="ECO:0000313" key="1">
    <source>
        <dbReference type="EMBL" id="CAG8446202.1"/>
    </source>
</evidence>
<sequence length="301" mass="33640">MVFIKTIIEGKILVKALINTTSKFNTISKCLYNKLEENYGLEGISGDDLIGKEIKCLDLQFWYKGKWRSLDGTEVIDFQIRKNSSFNLVLGWDCISILLIEENSNKASSSKNNLSHSETEIDKPDLNLEKFIDIFKKLSIETNLSSSDSESMEDNSSNDGVLKCHVFSKSVLYFLVKIKNEIGTGSSDLTVQAGASFAKYYTQQTYGKLQKGEFKYLFESPTELVTSVDDDLATISQEIPSNSQNIASTIPYKQKKEQGLIQEISAGDSQDDIFPSTQVHNSISLKYVTEILLTSGQPALQ</sequence>
<name>A0ACA9K133_9GLOM</name>
<dbReference type="Proteomes" id="UP000789702">
    <property type="component" value="Unassembled WGS sequence"/>
</dbReference>
<proteinExistence type="predicted"/>
<protein>
    <submittedName>
        <fullName evidence="1">16158_t:CDS:1</fullName>
    </submittedName>
</protein>
<accession>A0ACA9K133</accession>
<dbReference type="EMBL" id="CAJVPU010000302">
    <property type="protein sequence ID" value="CAG8446202.1"/>
    <property type="molecule type" value="Genomic_DNA"/>
</dbReference>
<gene>
    <name evidence="1" type="ORF">DHETER_LOCUS575</name>
</gene>
<evidence type="ECO:0000313" key="2">
    <source>
        <dbReference type="Proteomes" id="UP000789702"/>
    </source>
</evidence>
<reference evidence="1" key="1">
    <citation type="submission" date="2021-06" db="EMBL/GenBank/DDBJ databases">
        <authorList>
            <person name="Kallberg Y."/>
            <person name="Tangrot J."/>
            <person name="Rosling A."/>
        </authorList>
    </citation>
    <scope>NUCLEOTIDE SEQUENCE</scope>
    <source>
        <strain evidence="1">IL203A</strain>
    </source>
</reference>
<organism evidence="1 2">
    <name type="scientific">Dentiscutata heterogama</name>
    <dbReference type="NCBI Taxonomy" id="1316150"/>
    <lineage>
        <taxon>Eukaryota</taxon>
        <taxon>Fungi</taxon>
        <taxon>Fungi incertae sedis</taxon>
        <taxon>Mucoromycota</taxon>
        <taxon>Glomeromycotina</taxon>
        <taxon>Glomeromycetes</taxon>
        <taxon>Diversisporales</taxon>
        <taxon>Gigasporaceae</taxon>
        <taxon>Dentiscutata</taxon>
    </lineage>
</organism>